<evidence type="ECO:0000313" key="1">
    <source>
        <dbReference type="EMBL" id="EXB93233.1"/>
    </source>
</evidence>
<accession>W9S6W5</accession>
<evidence type="ECO:0000313" key="2">
    <source>
        <dbReference type="Proteomes" id="UP000030645"/>
    </source>
</evidence>
<dbReference type="Proteomes" id="UP000030645">
    <property type="component" value="Unassembled WGS sequence"/>
</dbReference>
<protein>
    <submittedName>
        <fullName evidence="1">Uncharacterized protein</fullName>
    </submittedName>
</protein>
<keyword evidence="2" id="KW-1185">Reference proteome</keyword>
<proteinExistence type="predicted"/>
<sequence>MSGEDECCKSFYCENSELKTQRFINAGLEQVAEQRVVICRGGAMICSLVGNDIVFAHDHCVK</sequence>
<name>W9S6W5_9ROSA</name>
<dbReference type="EMBL" id="KE345062">
    <property type="protein sequence ID" value="EXB93233.1"/>
    <property type="molecule type" value="Genomic_DNA"/>
</dbReference>
<dbReference type="AlphaFoldDB" id="W9S6W5"/>
<reference evidence="2" key="1">
    <citation type="submission" date="2013-01" db="EMBL/GenBank/DDBJ databases">
        <title>Draft Genome Sequence of a Mulberry Tree, Morus notabilis C.K. Schneid.</title>
        <authorList>
            <person name="He N."/>
            <person name="Zhao S."/>
        </authorList>
    </citation>
    <scope>NUCLEOTIDE SEQUENCE</scope>
</reference>
<organism evidence="1 2">
    <name type="scientific">Morus notabilis</name>
    <dbReference type="NCBI Taxonomy" id="981085"/>
    <lineage>
        <taxon>Eukaryota</taxon>
        <taxon>Viridiplantae</taxon>
        <taxon>Streptophyta</taxon>
        <taxon>Embryophyta</taxon>
        <taxon>Tracheophyta</taxon>
        <taxon>Spermatophyta</taxon>
        <taxon>Magnoliopsida</taxon>
        <taxon>eudicotyledons</taxon>
        <taxon>Gunneridae</taxon>
        <taxon>Pentapetalae</taxon>
        <taxon>rosids</taxon>
        <taxon>fabids</taxon>
        <taxon>Rosales</taxon>
        <taxon>Moraceae</taxon>
        <taxon>Moreae</taxon>
        <taxon>Morus</taxon>
    </lineage>
</organism>
<gene>
    <name evidence="1" type="ORF">L484_024572</name>
</gene>